<evidence type="ECO:0000313" key="1">
    <source>
        <dbReference type="EMBL" id="RSK82208.1"/>
    </source>
</evidence>
<proteinExistence type="predicted"/>
<protein>
    <submittedName>
        <fullName evidence="1">Uncharacterized protein</fullName>
    </submittedName>
</protein>
<comment type="caution">
    <text evidence="1">The sequence shown here is derived from an EMBL/GenBank/DDBJ whole genome shotgun (WGS) entry which is preliminary data.</text>
</comment>
<dbReference type="RefSeq" id="WP_124988609.1">
    <property type="nucleotide sequence ID" value="NZ_CABPSX010000009.1"/>
</dbReference>
<name>A0ABX9ZRG2_9BURK</name>
<evidence type="ECO:0000313" key="2">
    <source>
        <dbReference type="Proteomes" id="UP000270216"/>
    </source>
</evidence>
<reference evidence="1 2" key="1">
    <citation type="submission" date="2018-12" db="EMBL/GenBank/DDBJ databases">
        <title>Whole genome sequence of a Pandoraea apista isolate from a patient with cystic fibrosis.</title>
        <authorList>
            <person name="Kenna D.T."/>
            <person name="Turton J.F."/>
        </authorList>
    </citation>
    <scope>NUCLEOTIDE SEQUENCE [LARGE SCALE GENOMIC DNA]</scope>
    <source>
        <strain evidence="1 2">Pa13324</strain>
    </source>
</reference>
<accession>A0ABX9ZRG2</accession>
<gene>
    <name evidence="1" type="ORF">EJE83_10260</name>
</gene>
<organism evidence="1 2">
    <name type="scientific">Pandoraea apista</name>
    <dbReference type="NCBI Taxonomy" id="93218"/>
    <lineage>
        <taxon>Bacteria</taxon>
        <taxon>Pseudomonadati</taxon>
        <taxon>Pseudomonadota</taxon>
        <taxon>Betaproteobacteria</taxon>
        <taxon>Burkholderiales</taxon>
        <taxon>Burkholderiaceae</taxon>
        <taxon>Pandoraea</taxon>
    </lineage>
</organism>
<sequence length="79" mass="9243">MRQMKRRTTIKGIESRSMLERCVATGSQGVADVSPMVQARLPDVSEMKHFFGIVLASREWWKWKCIRIKRLLLVVRNLL</sequence>
<dbReference type="Proteomes" id="UP000270216">
    <property type="component" value="Unassembled WGS sequence"/>
</dbReference>
<dbReference type="EMBL" id="RWHX01000014">
    <property type="protein sequence ID" value="RSK82208.1"/>
    <property type="molecule type" value="Genomic_DNA"/>
</dbReference>
<keyword evidence="2" id="KW-1185">Reference proteome</keyword>